<organism evidence="1 2">
    <name type="scientific">Candidatus Fimimorpha faecalis</name>
    <dbReference type="NCBI Taxonomy" id="2840824"/>
    <lineage>
        <taxon>Bacteria</taxon>
        <taxon>Bacillati</taxon>
        <taxon>Bacillota</taxon>
        <taxon>Clostridia</taxon>
        <taxon>Eubacteriales</taxon>
        <taxon>Candidatus Fimimorpha</taxon>
    </lineage>
</organism>
<evidence type="ECO:0000313" key="2">
    <source>
        <dbReference type="Proteomes" id="UP000824201"/>
    </source>
</evidence>
<name>A0A9D1EEB1_9FIRM</name>
<reference evidence="1" key="2">
    <citation type="journal article" date="2021" name="PeerJ">
        <title>Extensive microbial diversity within the chicken gut microbiome revealed by metagenomics and culture.</title>
        <authorList>
            <person name="Gilroy R."/>
            <person name="Ravi A."/>
            <person name="Getino M."/>
            <person name="Pursley I."/>
            <person name="Horton D.L."/>
            <person name="Alikhan N.F."/>
            <person name="Baker D."/>
            <person name="Gharbi K."/>
            <person name="Hall N."/>
            <person name="Watson M."/>
            <person name="Adriaenssens E.M."/>
            <person name="Foster-Nyarko E."/>
            <person name="Jarju S."/>
            <person name="Secka A."/>
            <person name="Antonio M."/>
            <person name="Oren A."/>
            <person name="Chaudhuri R.R."/>
            <person name="La Ragione R."/>
            <person name="Hildebrand F."/>
            <person name="Pallen M.J."/>
        </authorList>
    </citation>
    <scope>NUCLEOTIDE SEQUENCE</scope>
    <source>
        <strain evidence="1">ChiW13-3771</strain>
    </source>
</reference>
<evidence type="ECO:0000313" key="1">
    <source>
        <dbReference type="EMBL" id="HIR88837.1"/>
    </source>
</evidence>
<reference evidence="1" key="1">
    <citation type="submission" date="2020-10" db="EMBL/GenBank/DDBJ databases">
        <authorList>
            <person name="Gilroy R."/>
        </authorList>
    </citation>
    <scope>NUCLEOTIDE SEQUENCE</scope>
    <source>
        <strain evidence="1">ChiW13-3771</strain>
    </source>
</reference>
<proteinExistence type="predicted"/>
<dbReference type="Proteomes" id="UP000824201">
    <property type="component" value="Unassembled WGS sequence"/>
</dbReference>
<dbReference type="AlphaFoldDB" id="A0A9D1EEB1"/>
<gene>
    <name evidence="1" type="ORF">IAC96_07815</name>
</gene>
<comment type="caution">
    <text evidence="1">The sequence shown here is derived from an EMBL/GenBank/DDBJ whole genome shotgun (WGS) entry which is preliminary data.</text>
</comment>
<protein>
    <submittedName>
        <fullName evidence="1">Uncharacterized protein</fullName>
    </submittedName>
</protein>
<dbReference type="Pfam" id="PF18941">
    <property type="entry name" value="DUF5688"/>
    <property type="match status" value="1"/>
</dbReference>
<sequence length="315" mass="36974">MKYQSFIKAVVTFVTANLPRDYFITVYPVRKNNNYIRDAFVVRGGNNSPAVYVMPYYRRYKAGVSLSQIQMEITEIFRQVCNSTKGLWNPLFCYDHIKGHLALQLVNYEENKIWLTSVPHRHFLDMAIIYYIAVSYPDNQWGNIVVTKQIQQIWKQTEAELYYCAKRNTPQILPPVVSNLFDVVNYLQELDQMEAFSLTDEIRKNKNNCRDMYFISNKANYYGAVYLCYLSIWKKLAEQVHSDLAVTALSVHELVAVPFQKYGRWEIFQEIAERTYVTIPKPNERLSPSVYCFSRKTGKFSIIGGKKKGYKIWEE</sequence>
<dbReference type="InterPro" id="IPR043743">
    <property type="entry name" value="DUF5688"/>
</dbReference>
<dbReference type="EMBL" id="DVHN01000101">
    <property type="protein sequence ID" value="HIR88837.1"/>
    <property type="molecule type" value="Genomic_DNA"/>
</dbReference>
<accession>A0A9D1EEB1</accession>